<dbReference type="InterPro" id="IPR045340">
    <property type="entry name" value="DUF6533"/>
</dbReference>
<evidence type="ECO:0000259" key="2">
    <source>
        <dbReference type="Pfam" id="PF20151"/>
    </source>
</evidence>
<keyword evidence="1" id="KW-0472">Membrane</keyword>
<keyword evidence="4" id="KW-1185">Reference proteome</keyword>
<dbReference type="RefSeq" id="XP_007769763.1">
    <property type="nucleotide sequence ID" value="XM_007771573.1"/>
</dbReference>
<dbReference type="EMBL" id="JH711580">
    <property type="protein sequence ID" value="EIW79486.1"/>
    <property type="molecule type" value="Genomic_DNA"/>
</dbReference>
<evidence type="ECO:0000313" key="4">
    <source>
        <dbReference type="Proteomes" id="UP000053558"/>
    </source>
</evidence>
<feature type="transmembrane region" description="Helical" evidence="1">
    <location>
        <begin position="101"/>
        <end position="123"/>
    </location>
</feature>
<dbReference type="AlphaFoldDB" id="A0A5M3MK93"/>
<sequence>FVQYCIQWSSIALVYYDYALTFPLEVKHIWQSRFRFSTILYICCRYALIANVIYLLAIAGLIDGCNVWYKVVGFLSVAGRASVLTIFTARTWAVWARSKPILVSLGSIALACVAMDLVNTWFLHVRAAPHV</sequence>
<accession>A0A5M3MK93</accession>
<protein>
    <recommendedName>
        <fullName evidence="2">DUF6533 domain-containing protein</fullName>
    </recommendedName>
</protein>
<reference evidence="4" key="1">
    <citation type="journal article" date="2012" name="Science">
        <title>The Paleozoic origin of enzymatic lignin decomposition reconstructed from 31 fungal genomes.</title>
        <authorList>
            <person name="Floudas D."/>
            <person name="Binder M."/>
            <person name="Riley R."/>
            <person name="Barry K."/>
            <person name="Blanchette R.A."/>
            <person name="Henrissat B."/>
            <person name="Martinez A.T."/>
            <person name="Otillar R."/>
            <person name="Spatafora J.W."/>
            <person name="Yadav J.S."/>
            <person name="Aerts A."/>
            <person name="Benoit I."/>
            <person name="Boyd A."/>
            <person name="Carlson A."/>
            <person name="Copeland A."/>
            <person name="Coutinho P.M."/>
            <person name="de Vries R.P."/>
            <person name="Ferreira P."/>
            <person name="Findley K."/>
            <person name="Foster B."/>
            <person name="Gaskell J."/>
            <person name="Glotzer D."/>
            <person name="Gorecki P."/>
            <person name="Heitman J."/>
            <person name="Hesse C."/>
            <person name="Hori C."/>
            <person name="Igarashi K."/>
            <person name="Jurgens J.A."/>
            <person name="Kallen N."/>
            <person name="Kersten P."/>
            <person name="Kohler A."/>
            <person name="Kuees U."/>
            <person name="Kumar T.K.A."/>
            <person name="Kuo A."/>
            <person name="LaButti K."/>
            <person name="Larrondo L.F."/>
            <person name="Lindquist E."/>
            <person name="Ling A."/>
            <person name="Lombard V."/>
            <person name="Lucas S."/>
            <person name="Lundell T."/>
            <person name="Martin R."/>
            <person name="McLaughlin D.J."/>
            <person name="Morgenstern I."/>
            <person name="Morin E."/>
            <person name="Murat C."/>
            <person name="Nagy L.G."/>
            <person name="Nolan M."/>
            <person name="Ohm R.A."/>
            <person name="Patyshakuliyeva A."/>
            <person name="Rokas A."/>
            <person name="Ruiz-Duenas F.J."/>
            <person name="Sabat G."/>
            <person name="Salamov A."/>
            <person name="Samejima M."/>
            <person name="Schmutz J."/>
            <person name="Slot J.C."/>
            <person name="St John F."/>
            <person name="Stenlid J."/>
            <person name="Sun H."/>
            <person name="Sun S."/>
            <person name="Syed K."/>
            <person name="Tsang A."/>
            <person name="Wiebenga A."/>
            <person name="Young D."/>
            <person name="Pisabarro A."/>
            <person name="Eastwood D.C."/>
            <person name="Martin F."/>
            <person name="Cullen D."/>
            <person name="Grigoriev I.V."/>
            <person name="Hibbett D.S."/>
        </authorList>
    </citation>
    <scope>NUCLEOTIDE SEQUENCE [LARGE SCALE GENOMIC DNA]</scope>
    <source>
        <strain evidence="4">RWD-64-598 SS2</strain>
    </source>
</reference>
<feature type="transmembrane region" description="Helical" evidence="1">
    <location>
        <begin position="68"/>
        <end position="89"/>
    </location>
</feature>
<dbReference type="OrthoDB" id="2638860at2759"/>
<feature type="domain" description="DUF6533" evidence="2">
    <location>
        <begin position="6"/>
        <end position="49"/>
    </location>
</feature>
<feature type="transmembrane region" description="Helical" evidence="1">
    <location>
        <begin position="38"/>
        <end position="62"/>
    </location>
</feature>
<dbReference type="GeneID" id="19207956"/>
<evidence type="ECO:0000256" key="1">
    <source>
        <dbReference type="SAM" id="Phobius"/>
    </source>
</evidence>
<evidence type="ECO:0000313" key="3">
    <source>
        <dbReference type="EMBL" id="EIW79486.1"/>
    </source>
</evidence>
<proteinExistence type="predicted"/>
<name>A0A5M3MK93_CONPW</name>
<dbReference type="KEGG" id="cput:CONPUDRAFT_58549"/>
<keyword evidence="1" id="KW-1133">Transmembrane helix</keyword>
<gene>
    <name evidence="3" type="ORF">CONPUDRAFT_58549</name>
</gene>
<dbReference type="Proteomes" id="UP000053558">
    <property type="component" value="Unassembled WGS sequence"/>
</dbReference>
<feature type="non-terminal residue" evidence="3">
    <location>
        <position position="1"/>
    </location>
</feature>
<comment type="caution">
    <text evidence="3">The sequence shown here is derived from an EMBL/GenBank/DDBJ whole genome shotgun (WGS) entry which is preliminary data.</text>
</comment>
<keyword evidence="1" id="KW-0812">Transmembrane</keyword>
<dbReference type="Pfam" id="PF20151">
    <property type="entry name" value="DUF6533"/>
    <property type="match status" value="1"/>
</dbReference>
<organism evidence="3 4">
    <name type="scientific">Coniophora puteana (strain RWD-64-598)</name>
    <name type="common">Brown rot fungus</name>
    <dbReference type="NCBI Taxonomy" id="741705"/>
    <lineage>
        <taxon>Eukaryota</taxon>
        <taxon>Fungi</taxon>
        <taxon>Dikarya</taxon>
        <taxon>Basidiomycota</taxon>
        <taxon>Agaricomycotina</taxon>
        <taxon>Agaricomycetes</taxon>
        <taxon>Agaricomycetidae</taxon>
        <taxon>Boletales</taxon>
        <taxon>Coniophorineae</taxon>
        <taxon>Coniophoraceae</taxon>
        <taxon>Coniophora</taxon>
    </lineage>
</organism>